<dbReference type="AlphaFoldDB" id="A0A4R8CHW3"/>
<dbReference type="EMBL" id="SODP01000001">
    <property type="protein sequence ID" value="TDW75734.1"/>
    <property type="molecule type" value="Genomic_DNA"/>
</dbReference>
<dbReference type="SUPFAM" id="SSF52091">
    <property type="entry name" value="SpoIIaa-like"/>
    <property type="match status" value="1"/>
</dbReference>
<organism evidence="2 3">
    <name type="scientific">Kribbella pratensis</name>
    <dbReference type="NCBI Taxonomy" id="2512112"/>
    <lineage>
        <taxon>Bacteria</taxon>
        <taxon>Bacillati</taxon>
        <taxon>Actinomycetota</taxon>
        <taxon>Actinomycetes</taxon>
        <taxon>Propionibacteriales</taxon>
        <taxon>Kribbellaceae</taxon>
        <taxon>Kribbella</taxon>
    </lineage>
</organism>
<keyword evidence="3" id="KW-1185">Reference proteome</keyword>
<dbReference type="Gene3D" id="3.30.750.24">
    <property type="entry name" value="STAS domain"/>
    <property type="match status" value="1"/>
</dbReference>
<sequence length="153" mass="16534">MRLARGYLASMKPVPKPQVVRSLRPPADVSGPFVCSWSAVGECAVVRVAGAIDVVALPTLAGELHHVITTKLPRLVVDLRRVTRMEAAALDIFSEAHDLAVENGGWLRASGAGQWFADLIRATRSDRPLDHYATLAEALPSYRPAAVGATYHR</sequence>
<evidence type="ECO:0000313" key="3">
    <source>
        <dbReference type="Proteomes" id="UP000295146"/>
    </source>
</evidence>
<reference evidence="2 3" key="1">
    <citation type="submission" date="2019-03" db="EMBL/GenBank/DDBJ databases">
        <title>Genomic Encyclopedia of Type Strains, Phase III (KMG-III): the genomes of soil and plant-associated and newly described type strains.</title>
        <authorList>
            <person name="Whitman W."/>
        </authorList>
    </citation>
    <scope>NUCLEOTIDE SEQUENCE [LARGE SCALE GENOMIC DNA]</scope>
    <source>
        <strain evidence="2 3">VKM Ac-2573</strain>
    </source>
</reference>
<accession>A0A4R8CHW3</accession>
<dbReference type="Pfam" id="PF13466">
    <property type="entry name" value="STAS_2"/>
    <property type="match status" value="1"/>
</dbReference>
<dbReference type="InterPro" id="IPR058548">
    <property type="entry name" value="MlaB-like_STAS"/>
</dbReference>
<gene>
    <name evidence="2" type="ORF">EV653_0870</name>
</gene>
<dbReference type="Proteomes" id="UP000295146">
    <property type="component" value="Unassembled WGS sequence"/>
</dbReference>
<dbReference type="OrthoDB" id="4827422at2"/>
<dbReference type="CDD" id="cd07043">
    <property type="entry name" value="STAS_anti-anti-sigma_factors"/>
    <property type="match status" value="1"/>
</dbReference>
<dbReference type="PROSITE" id="PS50801">
    <property type="entry name" value="STAS"/>
    <property type="match status" value="1"/>
</dbReference>
<evidence type="ECO:0000259" key="1">
    <source>
        <dbReference type="PROSITE" id="PS50801"/>
    </source>
</evidence>
<name>A0A4R8CHW3_9ACTN</name>
<dbReference type="InterPro" id="IPR036513">
    <property type="entry name" value="STAS_dom_sf"/>
</dbReference>
<protein>
    <submittedName>
        <fullName evidence="2">Anti-anti-sigma factor</fullName>
    </submittedName>
</protein>
<dbReference type="InterPro" id="IPR002645">
    <property type="entry name" value="STAS_dom"/>
</dbReference>
<proteinExistence type="predicted"/>
<evidence type="ECO:0000313" key="2">
    <source>
        <dbReference type="EMBL" id="TDW75734.1"/>
    </source>
</evidence>
<feature type="domain" description="STAS" evidence="1">
    <location>
        <begin position="45"/>
        <end position="142"/>
    </location>
</feature>
<comment type="caution">
    <text evidence="2">The sequence shown here is derived from an EMBL/GenBank/DDBJ whole genome shotgun (WGS) entry which is preliminary data.</text>
</comment>